<dbReference type="SUPFAM" id="SSF55486">
    <property type="entry name" value="Metalloproteases ('zincins'), catalytic domain"/>
    <property type="match status" value="1"/>
</dbReference>
<dbReference type="STRING" id="313595.P700755_001893"/>
<organism evidence="8 9">
    <name type="scientific">Psychroflexus torquis (strain ATCC 700755 / CIP 106069 / ACAM 623)</name>
    <dbReference type="NCBI Taxonomy" id="313595"/>
    <lineage>
        <taxon>Bacteria</taxon>
        <taxon>Pseudomonadati</taxon>
        <taxon>Bacteroidota</taxon>
        <taxon>Flavobacteriia</taxon>
        <taxon>Flavobacteriales</taxon>
        <taxon>Flavobacteriaceae</taxon>
        <taxon>Psychroflexus</taxon>
    </lineage>
</organism>
<evidence type="ECO:0000256" key="2">
    <source>
        <dbReference type="ARBA" id="ARBA00022722"/>
    </source>
</evidence>
<evidence type="ECO:0000313" key="8">
    <source>
        <dbReference type="EMBL" id="AFU68718.1"/>
    </source>
</evidence>
<dbReference type="NCBIfam" id="TIGR00043">
    <property type="entry name" value="rRNA maturation RNase YbeY"/>
    <property type="match status" value="1"/>
</dbReference>
<evidence type="ECO:0000256" key="3">
    <source>
        <dbReference type="ARBA" id="ARBA00022723"/>
    </source>
</evidence>
<comment type="function">
    <text evidence="7">Single strand-specific metallo-endoribonuclease involved in late-stage 70S ribosome quality control and in maturation of the 3' terminus of the 16S rRNA.</text>
</comment>
<protein>
    <recommendedName>
        <fullName evidence="7">Endoribonuclease YbeY</fullName>
        <ecNumber evidence="7">3.1.-.-</ecNumber>
    </recommendedName>
</protein>
<dbReference type="InterPro" id="IPR023091">
    <property type="entry name" value="MetalPrtase_cat_dom_sf_prd"/>
</dbReference>
<dbReference type="EMBL" id="CP003879">
    <property type="protein sequence ID" value="AFU68718.1"/>
    <property type="molecule type" value="Genomic_DNA"/>
</dbReference>
<sequence>MADLINFYSTTDFDISNQEEYRLWLLSVIKSEQKTLGELTYVFCSDEYLLDINQSYLQHDTLTDIITFDYTEGDSISTEIYISIDRVKENAEEFGVDFEKELKRVMAHGVLHCCGYKDLTQEEKDLMRAKENLKIELFHVEQK</sequence>
<evidence type="ECO:0000256" key="7">
    <source>
        <dbReference type="HAMAP-Rule" id="MF_00009"/>
    </source>
</evidence>
<accession>K4IFX2</accession>
<dbReference type="HAMAP" id="MF_00009">
    <property type="entry name" value="Endoribonucl_YbeY"/>
    <property type="match status" value="1"/>
</dbReference>
<comment type="cofactor">
    <cofactor evidence="7">
        <name>Zn(2+)</name>
        <dbReference type="ChEBI" id="CHEBI:29105"/>
    </cofactor>
    <text evidence="7">Binds 1 zinc ion.</text>
</comment>
<dbReference type="HOGENOM" id="CLU_106710_3_3_10"/>
<evidence type="ECO:0000313" key="9">
    <source>
        <dbReference type="Proteomes" id="UP000008514"/>
    </source>
</evidence>
<evidence type="ECO:0000256" key="1">
    <source>
        <dbReference type="ARBA" id="ARBA00010875"/>
    </source>
</evidence>
<dbReference type="Gene3D" id="3.40.390.30">
    <property type="entry name" value="Metalloproteases ('zincins'), catalytic domain"/>
    <property type="match status" value="1"/>
</dbReference>
<comment type="subcellular location">
    <subcellularLocation>
        <location evidence="7">Cytoplasm</location>
    </subcellularLocation>
</comment>
<dbReference type="GO" id="GO:0004222">
    <property type="term" value="F:metalloendopeptidase activity"/>
    <property type="evidence" value="ECO:0007669"/>
    <property type="project" value="InterPro"/>
</dbReference>
<keyword evidence="6 7" id="KW-0862">Zinc</keyword>
<keyword evidence="3 7" id="KW-0479">Metal-binding</keyword>
<dbReference type="GO" id="GO:0004521">
    <property type="term" value="F:RNA endonuclease activity"/>
    <property type="evidence" value="ECO:0007669"/>
    <property type="project" value="UniProtKB-UniRule"/>
</dbReference>
<name>K4IFX2_PSYTT</name>
<dbReference type="InterPro" id="IPR002036">
    <property type="entry name" value="YbeY"/>
</dbReference>
<feature type="binding site" evidence="7">
    <location>
        <position position="112"/>
    </location>
    <ligand>
        <name>Zn(2+)</name>
        <dbReference type="ChEBI" id="CHEBI:29105"/>
        <note>catalytic</note>
    </ligand>
</feature>
<dbReference type="GO" id="GO:0006364">
    <property type="term" value="P:rRNA processing"/>
    <property type="evidence" value="ECO:0007669"/>
    <property type="project" value="UniProtKB-UniRule"/>
</dbReference>
<evidence type="ECO:0000256" key="6">
    <source>
        <dbReference type="ARBA" id="ARBA00022833"/>
    </source>
</evidence>
<dbReference type="Proteomes" id="UP000008514">
    <property type="component" value="Chromosome"/>
</dbReference>
<proteinExistence type="inferred from homology"/>
<feature type="binding site" evidence="7">
    <location>
        <position position="108"/>
    </location>
    <ligand>
        <name>Zn(2+)</name>
        <dbReference type="ChEBI" id="CHEBI:29105"/>
        <note>catalytic</note>
    </ligand>
</feature>
<comment type="similarity">
    <text evidence="1 7">Belongs to the endoribonuclease YbeY family.</text>
</comment>
<dbReference type="eggNOG" id="COG0319">
    <property type="taxonomic scope" value="Bacteria"/>
</dbReference>
<dbReference type="AlphaFoldDB" id="K4IFX2"/>
<dbReference type="GO" id="GO:0005737">
    <property type="term" value="C:cytoplasm"/>
    <property type="evidence" value="ECO:0007669"/>
    <property type="project" value="UniProtKB-SubCell"/>
</dbReference>
<keyword evidence="7" id="KW-0690">Ribosome biogenesis</keyword>
<keyword evidence="5 7" id="KW-0378">Hydrolase</keyword>
<keyword evidence="7" id="KW-0698">rRNA processing</keyword>
<keyword evidence="7" id="KW-0963">Cytoplasm</keyword>
<reference evidence="8" key="1">
    <citation type="submission" date="2006-03" db="EMBL/GenBank/DDBJ databases">
        <authorList>
            <person name="Bowman J."/>
            <person name="Ferriera S."/>
            <person name="Johnson J."/>
            <person name="Kravitz S."/>
            <person name="Halpern A."/>
            <person name="Remington K."/>
            <person name="Beeson K."/>
            <person name="Tran B."/>
            <person name="Rogers Y.-H."/>
            <person name="Friedman R."/>
            <person name="Venter J.C."/>
        </authorList>
    </citation>
    <scope>NUCLEOTIDE SEQUENCE [LARGE SCALE GENOMIC DNA]</scope>
    <source>
        <strain evidence="8">ATCC 700755</strain>
    </source>
</reference>
<dbReference type="PANTHER" id="PTHR46986">
    <property type="entry name" value="ENDORIBONUCLEASE YBEY, CHLOROPLASTIC"/>
    <property type="match status" value="1"/>
</dbReference>
<feature type="binding site" evidence="7">
    <location>
        <position position="118"/>
    </location>
    <ligand>
        <name>Zn(2+)</name>
        <dbReference type="ChEBI" id="CHEBI:29105"/>
        <note>catalytic</note>
    </ligand>
</feature>
<dbReference type="KEGG" id="ptq:P700755_001893"/>
<dbReference type="RefSeq" id="WP_015024309.1">
    <property type="nucleotide sequence ID" value="NC_018721.1"/>
</dbReference>
<dbReference type="Pfam" id="PF02130">
    <property type="entry name" value="YbeY"/>
    <property type="match status" value="1"/>
</dbReference>
<keyword evidence="9" id="KW-1185">Reference proteome</keyword>
<keyword evidence="2 7" id="KW-0540">Nuclease</keyword>
<dbReference type="EC" id="3.1.-.-" evidence="7"/>
<dbReference type="OrthoDB" id="9811984at2"/>
<evidence type="ECO:0000256" key="4">
    <source>
        <dbReference type="ARBA" id="ARBA00022759"/>
    </source>
</evidence>
<keyword evidence="4 7" id="KW-0255">Endonuclease</keyword>
<dbReference type="GO" id="GO:0008270">
    <property type="term" value="F:zinc ion binding"/>
    <property type="evidence" value="ECO:0007669"/>
    <property type="project" value="UniProtKB-UniRule"/>
</dbReference>
<evidence type="ECO:0000256" key="5">
    <source>
        <dbReference type="ARBA" id="ARBA00022801"/>
    </source>
</evidence>
<gene>
    <name evidence="7" type="primary">ybeY</name>
    <name evidence="8" type="ordered locus">P700755_001893</name>
</gene>
<dbReference type="PANTHER" id="PTHR46986:SF1">
    <property type="entry name" value="ENDORIBONUCLEASE YBEY, CHLOROPLASTIC"/>
    <property type="match status" value="1"/>
</dbReference>
<reference evidence="8" key="2">
    <citation type="submission" date="2012-09" db="EMBL/GenBank/DDBJ databases">
        <title>The complete sequence of Psychroflexus torquis an extreme psychrophile from sea-ice that is stimulated by light.</title>
        <authorList>
            <person name="Feng S."/>
            <person name="Powell S.M."/>
            <person name="Bowman J.P."/>
        </authorList>
    </citation>
    <scope>NUCLEOTIDE SEQUENCE [LARGE SCALE GENOMIC DNA]</scope>
    <source>
        <strain evidence="8">ATCC 700755</strain>
    </source>
</reference>